<organism evidence="13 14">
    <name type="scientific">Thermoproteota archaeon</name>
    <dbReference type="NCBI Taxonomy" id="2056631"/>
    <lineage>
        <taxon>Archaea</taxon>
        <taxon>Thermoproteota</taxon>
    </lineage>
</organism>
<feature type="domain" description="XPG-I" evidence="11">
    <location>
        <begin position="140"/>
        <end position="221"/>
    </location>
</feature>
<reference evidence="13 14" key="1">
    <citation type="submission" date="2018-06" db="EMBL/GenBank/DDBJ databases">
        <title>Extensive metabolic versatility and redundancy in microbially diverse, dynamic hydrothermal sediments.</title>
        <authorList>
            <person name="Dombrowski N."/>
            <person name="Teske A."/>
            <person name="Baker B.J."/>
        </authorList>
    </citation>
    <scope>NUCLEOTIDE SEQUENCE [LARGE SCALE GENOMIC DNA]</scope>
    <source>
        <strain evidence="13">B20_G2</strain>
    </source>
</reference>
<dbReference type="FunFam" id="3.40.50.1010:FF:000016">
    <property type="entry name" value="Flap endonuclease 1"/>
    <property type="match status" value="1"/>
</dbReference>
<keyword evidence="3 10" id="KW-0479">Metal-binding</keyword>
<evidence type="ECO:0000259" key="11">
    <source>
        <dbReference type="SMART" id="SM00484"/>
    </source>
</evidence>
<feature type="region of interest" description="N-domain" evidence="10">
    <location>
        <begin position="1"/>
        <end position="98"/>
    </location>
</feature>
<evidence type="ECO:0000256" key="6">
    <source>
        <dbReference type="ARBA" id="ARBA00022801"/>
    </source>
</evidence>
<evidence type="ECO:0000313" key="14">
    <source>
        <dbReference type="Proteomes" id="UP000269499"/>
    </source>
</evidence>
<dbReference type="SUPFAM" id="SSF88723">
    <property type="entry name" value="PIN domain-like"/>
    <property type="match status" value="1"/>
</dbReference>
<evidence type="ECO:0000256" key="1">
    <source>
        <dbReference type="ARBA" id="ARBA00022705"/>
    </source>
</evidence>
<dbReference type="EC" id="3.1.-.-" evidence="10"/>
<dbReference type="NCBIfam" id="TIGR03674">
    <property type="entry name" value="fen_arch"/>
    <property type="match status" value="1"/>
</dbReference>
<comment type="caution">
    <text evidence="13">The sequence shown here is derived from an EMBL/GenBank/DDBJ whole genome shotgun (WGS) entry which is preliminary data.</text>
</comment>
<dbReference type="InterPro" id="IPR006084">
    <property type="entry name" value="XPG/Rad2"/>
</dbReference>
<dbReference type="Gene3D" id="1.10.150.20">
    <property type="entry name" value="5' to 3' exonuclease, C-terminal subdomain"/>
    <property type="match status" value="1"/>
</dbReference>
<gene>
    <name evidence="10 13" type="primary">fen</name>
    <name evidence="13" type="ORF">DRJ26_02130</name>
</gene>
<evidence type="ECO:0000256" key="10">
    <source>
        <dbReference type="HAMAP-Rule" id="MF_00614"/>
    </source>
</evidence>
<comment type="similarity">
    <text evidence="10">Belongs to the XPG/RAD2 endonuclease family. FEN1 subfamily.</text>
</comment>
<dbReference type="InterPro" id="IPR006086">
    <property type="entry name" value="XPG-I_dom"/>
</dbReference>
<dbReference type="InterPro" id="IPR019973">
    <property type="entry name" value="Flap_endonuc_arc"/>
</dbReference>
<feature type="domain" description="XPG N-terminal" evidence="12">
    <location>
        <begin position="1"/>
        <end position="101"/>
    </location>
</feature>
<dbReference type="CDD" id="cd09867">
    <property type="entry name" value="PIN_FEN1"/>
    <property type="match status" value="1"/>
</dbReference>
<dbReference type="GO" id="GO:0017108">
    <property type="term" value="F:5'-flap endonuclease activity"/>
    <property type="evidence" value="ECO:0007669"/>
    <property type="project" value="UniProtKB-UniRule"/>
</dbReference>
<comment type="caution">
    <text evidence="10">Lacks conserved residue(s) required for the propagation of feature annotation.</text>
</comment>
<keyword evidence="5 10" id="KW-0227">DNA damage</keyword>
<keyword evidence="1 10" id="KW-0235">DNA replication</keyword>
<dbReference type="HAMAP" id="MF_00614">
    <property type="entry name" value="Fen"/>
    <property type="match status" value="1"/>
</dbReference>
<dbReference type="InterPro" id="IPR006085">
    <property type="entry name" value="XPG_DNA_repair_N"/>
</dbReference>
<feature type="binding site" evidence="10">
    <location>
        <position position="175"/>
    </location>
    <ligand>
        <name>Mg(2+)</name>
        <dbReference type="ChEBI" id="CHEBI:18420"/>
        <label>2</label>
    </ligand>
</feature>
<evidence type="ECO:0000256" key="7">
    <source>
        <dbReference type="ARBA" id="ARBA00022839"/>
    </source>
</evidence>
<dbReference type="PANTHER" id="PTHR11081">
    <property type="entry name" value="FLAP ENDONUCLEASE FAMILY MEMBER"/>
    <property type="match status" value="1"/>
</dbReference>
<keyword evidence="4 10" id="KW-0255">Endonuclease</keyword>
<dbReference type="AlphaFoldDB" id="A0A497F3K6"/>
<feature type="binding site" evidence="10">
    <location>
        <position position="236"/>
    </location>
    <ligand>
        <name>Mg(2+)</name>
        <dbReference type="ChEBI" id="CHEBI:18420"/>
        <label>2</label>
    </ligand>
</feature>
<dbReference type="InterPro" id="IPR029060">
    <property type="entry name" value="PIN-like_dom_sf"/>
</dbReference>
<keyword evidence="7 10" id="KW-0269">Exonuclease</keyword>
<protein>
    <recommendedName>
        <fullName evidence="10">Flap endonuclease 1</fullName>
        <shortName evidence="10">FEN-1</shortName>
        <ecNumber evidence="10">3.1.-.-</ecNumber>
    </recommendedName>
    <alternativeName>
        <fullName evidence="10">Flap structure-specific endonuclease 1</fullName>
    </alternativeName>
</protein>
<dbReference type="PRINTS" id="PR00853">
    <property type="entry name" value="XPGRADSUPER"/>
</dbReference>
<proteinExistence type="inferred from homology"/>
<evidence type="ECO:0000256" key="3">
    <source>
        <dbReference type="ARBA" id="ARBA00022723"/>
    </source>
</evidence>
<feature type="binding site" evidence="10">
    <location>
        <position position="173"/>
    </location>
    <ligand>
        <name>Mg(2+)</name>
        <dbReference type="ChEBI" id="CHEBI:18420"/>
        <label>2</label>
    </ligand>
</feature>
<evidence type="ECO:0000256" key="9">
    <source>
        <dbReference type="ARBA" id="ARBA00023204"/>
    </source>
</evidence>
<feature type="binding site" evidence="10">
    <location>
        <position position="152"/>
    </location>
    <ligand>
        <name>Mg(2+)</name>
        <dbReference type="ChEBI" id="CHEBI:18420"/>
        <label>1</label>
    </ligand>
</feature>
<feature type="binding site" evidence="10">
    <location>
        <position position="154"/>
    </location>
    <ligand>
        <name>Mg(2+)</name>
        <dbReference type="ChEBI" id="CHEBI:18420"/>
        <label>1</label>
    </ligand>
</feature>
<dbReference type="Gene3D" id="3.40.50.1010">
    <property type="entry name" value="5'-nuclease"/>
    <property type="match status" value="1"/>
</dbReference>
<dbReference type="GO" id="GO:0008409">
    <property type="term" value="F:5'-3' exonuclease activity"/>
    <property type="evidence" value="ECO:0007669"/>
    <property type="project" value="UniProtKB-UniRule"/>
</dbReference>
<comment type="cofactor">
    <cofactor evidence="10">
        <name>Mg(2+)</name>
        <dbReference type="ChEBI" id="CHEBI:18420"/>
    </cofactor>
    <text evidence="10">Binds 2 magnesium ions per subunit. They probably participate in the reaction catalyzed by the enzyme. May bind an additional third magnesium ion after substrate binding.</text>
</comment>
<evidence type="ECO:0000313" key="13">
    <source>
        <dbReference type="EMBL" id="RLE54243.1"/>
    </source>
</evidence>
<dbReference type="SUPFAM" id="SSF47807">
    <property type="entry name" value="5' to 3' exonuclease, C-terminal subdomain"/>
    <property type="match status" value="1"/>
</dbReference>
<keyword evidence="6 10" id="KW-0378">Hydrolase</keyword>
<feature type="region of interest" description="Interaction with PCNA" evidence="10">
    <location>
        <begin position="335"/>
        <end position="343"/>
    </location>
</feature>
<dbReference type="CDD" id="cd09903">
    <property type="entry name" value="H3TH_FEN1-Arc"/>
    <property type="match status" value="1"/>
</dbReference>
<dbReference type="GO" id="GO:0006281">
    <property type="term" value="P:DNA repair"/>
    <property type="evidence" value="ECO:0007669"/>
    <property type="project" value="UniProtKB-UniRule"/>
</dbReference>
<evidence type="ECO:0000256" key="2">
    <source>
        <dbReference type="ARBA" id="ARBA00022722"/>
    </source>
</evidence>
<keyword evidence="2 10" id="KW-0540">Nuclease</keyword>
<evidence type="ECO:0000256" key="5">
    <source>
        <dbReference type="ARBA" id="ARBA00022763"/>
    </source>
</evidence>
<keyword evidence="9 10" id="KW-0234">DNA repair</keyword>
<feature type="binding site" evidence="10">
    <location>
        <position position="80"/>
    </location>
    <ligand>
        <name>Mg(2+)</name>
        <dbReference type="ChEBI" id="CHEBI:18420"/>
        <label>1</label>
    </ligand>
</feature>
<dbReference type="PANTHER" id="PTHR11081:SF9">
    <property type="entry name" value="FLAP ENDONUCLEASE 1"/>
    <property type="match status" value="1"/>
</dbReference>
<dbReference type="SMART" id="SM00279">
    <property type="entry name" value="HhH2"/>
    <property type="match status" value="1"/>
</dbReference>
<dbReference type="Proteomes" id="UP000269499">
    <property type="component" value="Unassembled WGS sequence"/>
</dbReference>
<evidence type="ECO:0000256" key="4">
    <source>
        <dbReference type="ARBA" id="ARBA00022759"/>
    </source>
</evidence>
<dbReference type="GO" id="GO:0000287">
    <property type="term" value="F:magnesium ion binding"/>
    <property type="evidence" value="ECO:0007669"/>
    <property type="project" value="UniProtKB-UniRule"/>
</dbReference>
<keyword evidence="8 10" id="KW-0460">Magnesium</keyword>
<comment type="function">
    <text evidence="10">Structure-specific nuclease with 5'-flap endonuclease and 5'-3' exonuclease activities involved in DNA replication and repair. During DNA replication, cleaves the 5'-overhanging flap structure that is generated by displacement synthesis when DNA polymerase encounters the 5'-end of a downstream Okazaki fragment. Binds the unpaired 3'-DNA end and kinks the DNA to facilitate 5' cleavage specificity. Cleaves one nucleotide into the double-stranded DNA from the junction in flap DNA, leaving a nick for ligation. Also involved in the base excision repair (BER) pathway. Acts as a genome stabilization factor that prevents flaps from equilibrating into structurs that lead to duplications and deletions. Also possesses 5'-3' exonuclease activity on nicked or gapped double-stranded DNA.</text>
</comment>
<dbReference type="InterPro" id="IPR023426">
    <property type="entry name" value="Flap_endonuc"/>
</dbReference>
<dbReference type="Pfam" id="PF00867">
    <property type="entry name" value="XPG_I"/>
    <property type="match status" value="1"/>
</dbReference>
<dbReference type="GO" id="GO:0003677">
    <property type="term" value="F:DNA binding"/>
    <property type="evidence" value="ECO:0007669"/>
    <property type="project" value="UniProtKB-UniRule"/>
</dbReference>
<name>A0A497F3K6_9CREN</name>
<dbReference type="EMBL" id="QMRA01000030">
    <property type="protein sequence ID" value="RLE54243.1"/>
    <property type="molecule type" value="Genomic_DNA"/>
</dbReference>
<dbReference type="InterPro" id="IPR008918">
    <property type="entry name" value="HhH2"/>
</dbReference>
<dbReference type="InterPro" id="IPR036279">
    <property type="entry name" value="5-3_exonuclease_C_sf"/>
</dbReference>
<dbReference type="FunFam" id="1.10.150.20:FF:000087">
    <property type="entry name" value="Flap endonuclease 1"/>
    <property type="match status" value="1"/>
</dbReference>
<accession>A0A497F3K6</accession>
<evidence type="ECO:0000256" key="8">
    <source>
        <dbReference type="ARBA" id="ARBA00022842"/>
    </source>
</evidence>
<dbReference type="SMART" id="SM00485">
    <property type="entry name" value="XPGN"/>
    <property type="match status" value="1"/>
</dbReference>
<sequence>MSVNIGSLLSRRRISLRQLAGRTIAIDALNALYQFLSIIRLPTGFPLTDHEGRVTSHLVGLFYRTIGFLEKGILPIYVFDGSPPKFKMREVYERRRVREKFTLEWIEALREGDIAKAFKKSVMTARVTSEIINESKYLLSLMGVPWVQAPSEGEAQAAYMTVKGDVYASASQDYDSILFGSKVLIRNLAIESKQFYPKKGIFKKLQPEIIILDEVLSELKISRQQLIDIAILIGTDYNEGIKGIGPKKALKLIRIYGSAEKVIKALNVQVDFDIEAIRNFFLNPPVTNQYSITVNEPKIGEIKTYLMSRQFNAQRVEKALERLLVAYEKIKTRCFQQELLRWFK</sequence>
<dbReference type="SMART" id="SM00484">
    <property type="entry name" value="XPGI"/>
    <property type="match status" value="1"/>
</dbReference>
<evidence type="ECO:0000259" key="12">
    <source>
        <dbReference type="SMART" id="SM00485"/>
    </source>
</evidence>
<dbReference type="Pfam" id="PF00752">
    <property type="entry name" value="XPG_N"/>
    <property type="match status" value="1"/>
</dbReference>
<dbReference type="GO" id="GO:0043137">
    <property type="term" value="P:DNA replication, removal of RNA primer"/>
    <property type="evidence" value="ECO:0007669"/>
    <property type="project" value="UniProtKB-UniRule"/>
</dbReference>
<feature type="binding site" evidence="10">
    <location>
        <position position="27"/>
    </location>
    <ligand>
        <name>Mg(2+)</name>
        <dbReference type="ChEBI" id="CHEBI:18420"/>
        <label>1</label>
    </ligand>
</feature>
<comment type="subunit">
    <text evidence="10">Interacts with PCNA. PCNA stimulates the nuclease activity without altering cleavage specificity.</text>
</comment>